<dbReference type="InterPro" id="IPR012910">
    <property type="entry name" value="Plug_dom"/>
</dbReference>
<evidence type="ECO:0000313" key="14">
    <source>
        <dbReference type="Proteomes" id="UP000198480"/>
    </source>
</evidence>
<dbReference type="SUPFAM" id="SSF49464">
    <property type="entry name" value="Carboxypeptidase regulatory domain-like"/>
    <property type="match status" value="1"/>
</dbReference>
<feature type="domain" description="TonB-dependent receptor plug" evidence="12">
    <location>
        <begin position="115"/>
        <end position="232"/>
    </location>
</feature>
<keyword evidence="3 8" id="KW-1134">Transmembrane beta strand</keyword>
<sequence length="990" mass="107846">MRKVLLLGLALLFVGASAFAQSRVVTGTVISSEDNQPVPGVTVLVKGTTIGTATDLDGKYSINVPESNNVLTFTFIGLRAQEVNIGRRSVVDVTMEPDVQSLSEFVVTSYGDQSKREITGAIASVKGEVFQDLPMQSFDRAMQGRIAGVQVTSTTGQPGGTLTVRIRGVGSINAGNDPLYIVDGVQVSSGGLSGQGSQNALASINPNDIESIEVLKDAAAAAIYGAQAANGVVLITTKRGAKGDTKVRLSVQRGIVQPLNLYDVMDAREFASIKREAYINAGLNPANAANIFGNPEDPNLQSTDWLGALYRTGQLGIYDLSVSGGDEKTQFFLSGSHTNQEAQIIMSDYQRSTARLNLTHRPNKRLTVSANLSLAYQRTNGTIDRGNFVNGPFVAGFSARPNVPIYNEDGSFAPYPSAHLFGYNIVQGVNEELRRGTTVQSVSNLQLNYQFAPWLSFTSYFGIDFSDNRDENHRPATIPAFSSYGGSASYTDRRNNNINTNHNFNFNKKFNDVHTVSGILGFEYVGSQSELQTATGRGFANPALRYLQNAAVPFAIGGNFTEFKRSGVFSQAKYEYDDRYTADFTLRRDGHSRFGEQNRWGTFGAVSAGWRMSSESFLQDVTWLDNLRMRASYGVTGNSSIPNFASRTLVGNAGQYLGQGGLALSQLGNDLLTWEEAETYNIGLDWTLFNGRIIGTVDFWRKNSNELLFGTPLPADSGFGSITRNTGQVRNQGIDFDLQTTNIVAGKFRWTTAFNVTFLQNELISLYDNLDRIGNDLIVGKPISFYYMNEFLGVNPANGRQMFDDGAGNYTYITGTGSVRYIGSALPSSYGGLSNNFSYGPFSMEVFFQYQFGNLAFNQDLYNLASMGTGPGNQLRAMNDYWRQPGDITNTARPFEGGQEPGTSNVNQASTRLLSDGSYIRLKQVTLNYAMPNALASKLGMRQANLFVQGINMLTFTKYNGIDPEANSLGSTFGAFPNSKQFTAGVSLNF</sequence>
<dbReference type="OrthoDB" id="9768177at2"/>
<dbReference type="Pfam" id="PF00593">
    <property type="entry name" value="TonB_dep_Rec_b-barrel"/>
    <property type="match status" value="1"/>
</dbReference>
<name>A0A239DVA1_9BACT</name>
<evidence type="ECO:0000256" key="5">
    <source>
        <dbReference type="ARBA" id="ARBA00023077"/>
    </source>
</evidence>
<keyword evidence="2 8" id="KW-0813">Transport</keyword>
<protein>
    <submittedName>
        <fullName evidence="13">TonB-linked outer membrane protein, SusC/RagA family</fullName>
    </submittedName>
</protein>
<proteinExistence type="inferred from homology"/>
<keyword evidence="7 8" id="KW-0998">Cell outer membrane</keyword>
<dbReference type="InterPro" id="IPR039426">
    <property type="entry name" value="TonB-dep_rcpt-like"/>
</dbReference>
<feature type="domain" description="TonB-dependent receptor-like beta-barrel" evidence="11">
    <location>
        <begin position="407"/>
        <end position="857"/>
    </location>
</feature>
<dbReference type="RefSeq" id="WP_089240256.1">
    <property type="nucleotide sequence ID" value="NZ_FZOK01000008.1"/>
</dbReference>
<evidence type="ECO:0000259" key="11">
    <source>
        <dbReference type="Pfam" id="PF00593"/>
    </source>
</evidence>
<comment type="similarity">
    <text evidence="8 9">Belongs to the TonB-dependent receptor family.</text>
</comment>
<dbReference type="InterPro" id="IPR036942">
    <property type="entry name" value="Beta-barrel_TonB_sf"/>
</dbReference>
<dbReference type="Gene3D" id="2.60.40.1120">
    <property type="entry name" value="Carboxypeptidase-like, regulatory domain"/>
    <property type="match status" value="1"/>
</dbReference>
<evidence type="ECO:0000256" key="2">
    <source>
        <dbReference type="ARBA" id="ARBA00022448"/>
    </source>
</evidence>
<evidence type="ECO:0000259" key="12">
    <source>
        <dbReference type="Pfam" id="PF07715"/>
    </source>
</evidence>
<dbReference type="Pfam" id="PF07715">
    <property type="entry name" value="Plug"/>
    <property type="match status" value="1"/>
</dbReference>
<feature type="signal peptide" evidence="10">
    <location>
        <begin position="1"/>
        <end position="20"/>
    </location>
</feature>
<evidence type="ECO:0000313" key="13">
    <source>
        <dbReference type="EMBL" id="SNS35534.1"/>
    </source>
</evidence>
<evidence type="ECO:0000256" key="1">
    <source>
        <dbReference type="ARBA" id="ARBA00004571"/>
    </source>
</evidence>
<dbReference type="SUPFAM" id="SSF56935">
    <property type="entry name" value="Porins"/>
    <property type="match status" value="1"/>
</dbReference>
<evidence type="ECO:0000256" key="9">
    <source>
        <dbReference type="RuleBase" id="RU003357"/>
    </source>
</evidence>
<reference evidence="14" key="1">
    <citation type="submission" date="2017-06" db="EMBL/GenBank/DDBJ databases">
        <authorList>
            <person name="Varghese N."/>
            <person name="Submissions S."/>
        </authorList>
    </citation>
    <scope>NUCLEOTIDE SEQUENCE [LARGE SCALE GENOMIC DNA]</scope>
    <source>
        <strain evidence="14">5C</strain>
    </source>
</reference>
<keyword evidence="14" id="KW-1185">Reference proteome</keyword>
<dbReference type="InterPro" id="IPR023996">
    <property type="entry name" value="TonB-dep_OMP_SusC/RagA"/>
</dbReference>
<evidence type="ECO:0000256" key="6">
    <source>
        <dbReference type="ARBA" id="ARBA00023136"/>
    </source>
</evidence>
<dbReference type="GO" id="GO:0009279">
    <property type="term" value="C:cell outer membrane"/>
    <property type="evidence" value="ECO:0007669"/>
    <property type="project" value="UniProtKB-SubCell"/>
</dbReference>
<keyword evidence="6 8" id="KW-0472">Membrane</keyword>
<dbReference type="Proteomes" id="UP000198480">
    <property type="component" value="Unassembled WGS sequence"/>
</dbReference>
<dbReference type="Gene3D" id="2.170.130.10">
    <property type="entry name" value="TonB-dependent receptor, plug domain"/>
    <property type="match status" value="1"/>
</dbReference>
<dbReference type="InterPro" id="IPR000531">
    <property type="entry name" value="Beta-barrel_TonB"/>
</dbReference>
<organism evidence="13 14">
    <name type="scientific">Belliella buryatensis</name>
    <dbReference type="NCBI Taxonomy" id="1500549"/>
    <lineage>
        <taxon>Bacteria</taxon>
        <taxon>Pseudomonadati</taxon>
        <taxon>Bacteroidota</taxon>
        <taxon>Cytophagia</taxon>
        <taxon>Cytophagales</taxon>
        <taxon>Cyclobacteriaceae</taxon>
        <taxon>Belliella</taxon>
    </lineage>
</organism>
<feature type="chain" id="PRO_5013122443" evidence="10">
    <location>
        <begin position="21"/>
        <end position="990"/>
    </location>
</feature>
<evidence type="ECO:0000256" key="7">
    <source>
        <dbReference type="ARBA" id="ARBA00023237"/>
    </source>
</evidence>
<dbReference type="AlphaFoldDB" id="A0A239DVA1"/>
<dbReference type="NCBIfam" id="TIGR04056">
    <property type="entry name" value="OMP_RagA_SusC"/>
    <property type="match status" value="1"/>
</dbReference>
<evidence type="ECO:0000256" key="8">
    <source>
        <dbReference type="PROSITE-ProRule" id="PRU01360"/>
    </source>
</evidence>
<dbReference type="EMBL" id="FZOK01000008">
    <property type="protein sequence ID" value="SNS35534.1"/>
    <property type="molecule type" value="Genomic_DNA"/>
</dbReference>
<evidence type="ECO:0000256" key="10">
    <source>
        <dbReference type="SAM" id="SignalP"/>
    </source>
</evidence>
<accession>A0A239DVA1</accession>
<dbReference type="Pfam" id="PF13715">
    <property type="entry name" value="CarbopepD_reg_2"/>
    <property type="match status" value="1"/>
</dbReference>
<dbReference type="InterPro" id="IPR008969">
    <property type="entry name" value="CarboxyPept-like_regulatory"/>
</dbReference>
<keyword evidence="10" id="KW-0732">Signal</keyword>
<dbReference type="InterPro" id="IPR037066">
    <property type="entry name" value="Plug_dom_sf"/>
</dbReference>
<gene>
    <name evidence="13" type="ORF">SAMN06295967_10816</name>
</gene>
<dbReference type="InterPro" id="IPR023997">
    <property type="entry name" value="TonB-dep_OMP_SusC/RagA_CS"/>
</dbReference>
<evidence type="ECO:0000256" key="4">
    <source>
        <dbReference type="ARBA" id="ARBA00022692"/>
    </source>
</evidence>
<dbReference type="PROSITE" id="PS52016">
    <property type="entry name" value="TONB_DEPENDENT_REC_3"/>
    <property type="match status" value="1"/>
</dbReference>
<dbReference type="Gene3D" id="2.40.170.20">
    <property type="entry name" value="TonB-dependent receptor, beta-barrel domain"/>
    <property type="match status" value="1"/>
</dbReference>
<dbReference type="NCBIfam" id="TIGR04057">
    <property type="entry name" value="SusC_RagA_signa"/>
    <property type="match status" value="1"/>
</dbReference>
<keyword evidence="4 8" id="KW-0812">Transmembrane</keyword>
<keyword evidence="5 9" id="KW-0798">TonB box</keyword>
<comment type="subcellular location">
    <subcellularLocation>
        <location evidence="1 8">Cell outer membrane</location>
        <topology evidence="1 8">Multi-pass membrane protein</topology>
    </subcellularLocation>
</comment>
<evidence type="ECO:0000256" key="3">
    <source>
        <dbReference type="ARBA" id="ARBA00022452"/>
    </source>
</evidence>